<feature type="compositionally biased region" description="Low complexity" evidence="9">
    <location>
        <begin position="633"/>
        <end position="643"/>
    </location>
</feature>
<evidence type="ECO:0000256" key="5">
    <source>
        <dbReference type="ARBA" id="ARBA00040684"/>
    </source>
</evidence>
<feature type="compositionally biased region" description="Pro residues" evidence="9">
    <location>
        <begin position="619"/>
        <end position="632"/>
    </location>
</feature>
<evidence type="ECO:0000256" key="2">
    <source>
        <dbReference type="ARBA" id="ARBA00022737"/>
    </source>
</evidence>
<dbReference type="GO" id="GO:0004864">
    <property type="term" value="F:protein phosphatase inhibitor activity"/>
    <property type="evidence" value="ECO:0007669"/>
    <property type="project" value="UniProtKB-KW"/>
</dbReference>
<sequence>PGANLVWGHPGPPPQKRFIVDTEEEGAGRGQWWGWVKAAQGVEGHRPGSSLLAAQNVTVDEVIGAYKQACQKLNCRQIPKLLRQLQEFTDLGHRIDCLDLKGEKLDYKTCEALEEIFKRLQFKVVDLEQTNLDEDGASALFDMIEYYESATHLNISFNKHIGTRGWQAAAHMMRKTSCLQYLDARNTPLLDHSAPFVARALRIRSSLAVLHLENASLSGRPLMLLATALKMNMTLRELYLADNKLNGLQDSAQLGNLLKFNCSLQILDLRNNHVLDSGLAYICEGLKEQRKGLATLVLWNNQLTHTGMAFLGMTLPHTHSLETLNLGHNPIGNEGVRNLKNGLIGNRSVLRLGLASTKLTCEGAVAVAEFIAESPRLLRLDLRENEIKTGGLMALSLALKVNHSLLRLDLDREPKKEAVKSFIETQKALLAEIQNGCKRNFVLAREREEKEQRLQLSASMPEITVTEPQPGDEPEPEPGPGEEPTAQAQENGATAPGPGPDSDSDSDSEGEDGAEEDGERAEAPCPALVPPTDSLGPGDRSPPGCPSSPSEQRISVSSPGRGHKVFVVTRVESPPERAAPPVPPALPSLPAPPSSPPTSPALSPAEAINTRDPGSSEPQPQPEPPQPGPPLPNGLKPEFALALPPEPPPGCEAKAGSCGLEHGKRSSGKELEELLLEASQESGQETL</sequence>
<keyword evidence="3" id="KW-0650">Protein phosphatase inhibitor</keyword>
<keyword evidence="2" id="KW-0677">Repeat</keyword>
<dbReference type="AlphaFoldDB" id="A0A8D1NSM2"/>
<name>A0A8D1NSM2_PIG</name>
<dbReference type="Ensembl" id="ENSSSCT00050095620.1">
    <property type="protein sequence ID" value="ENSSSCP00050041164.1"/>
    <property type="gene ID" value="ENSSSCG00050070098.1"/>
</dbReference>
<comment type="similarity">
    <text evidence="4">Belongs to the PPP1R37 family.</text>
</comment>
<evidence type="ECO:0000313" key="11">
    <source>
        <dbReference type="Proteomes" id="UP000694571"/>
    </source>
</evidence>
<comment type="function">
    <text evidence="7">Inhibits phosphatase activity of protein phosphatase 1 (PP1) complexes.</text>
</comment>
<feature type="compositionally biased region" description="Acidic residues" evidence="9">
    <location>
        <begin position="502"/>
        <end position="519"/>
    </location>
</feature>
<organism evidence="10 11">
    <name type="scientific">Sus scrofa</name>
    <name type="common">Pig</name>
    <dbReference type="NCBI Taxonomy" id="9823"/>
    <lineage>
        <taxon>Eukaryota</taxon>
        <taxon>Metazoa</taxon>
        <taxon>Chordata</taxon>
        <taxon>Craniata</taxon>
        <taxon>Vertebrata</taxon>
        <taxon>Euteleostomi</taxon>
        <taxon>Mammalia</taxon>
        <taxon>Eutheria</taxon>
        <taxon>Laurasiatheria</taxon>
        <taxon>Artiodactyla</taxon>
        <taxon>Suina</taxon>
        <taxon>Suidae</taxon>
        <taxon>Sus</taxon>
    </lineage>
</organism>
<evidence type="ECO:0000256" key="9">
    <source>
        <dbReference type="SAM" id="MobiDB-lite"/>
    </source>
</evidence>
<feature type="compositionally biased region" description="Low complexity" evidence="9">
    <location>
        <begin position="600"/>
        <end position="618"/>
    </location>
</feature>
<dbReference type="PANTHER" id="PTHR24112:SF9">
    <property type="entry name" value="PROTEIN PHOSPHATASE 1 REGULATORY SUBUNIT 37"/>
    <property type="match status" value="1"/>
</dbReference>
<evidence type="ECO:0000256" key="6">
    <source>
        <dbReference type="ARBA" id="ARBA00041209"/>
    </source>
</evidence>
<dbReference type="SUPFAM" id="SSF52047">
    <property type="entry name" value="RNI-like"/>
    <property type="match status" value="1"/>
</dbReference>
<dbReference type="InterPro" id="IPR051279">
    <property type="entry name" value="PP1-Reg/Actin-Interact_Protein"/>
</dbReference>
<keyword evidence="1" id="KW-0433">Leucine-rich repeat</keyword>
<evidence type="ECO:0000256" key="1">
    <source>
        <dbReference type="ARBA" id="ARBA00022614"/>
    </source>
</evidence>
<dbReference type="InterPro" id="IPR001611">
    <property type="entry name" value="Leu-rich_rpt"/>
</dbReference>
<feature type="region of interest" description="Disordered" evidence="9">
    <location>
        <begin position="452"/>
        <end position="687"/>
    </location>
</feature>
<dbReference type="Proteomes" id="UP000694571">
    <property type="component" value="Unplaced"/>
</dbReference>
<dbReference type="PROSITE" id="PS51450">
    <property type="entry name" value="LRR"/>
    <property type="match status" value="1"/>
</dbReference>
<evidence type="ECO:0000313" key="10">
    <source>
        <dbReference type="Ensembl" id="ENSSSCP00050041164.1"/>
    </source>
</evidence>
<dbReference type="PANTHER" id="PTHR24112">
    <property type="entry name" value="LEUCINE-RICH REPEAT, ISOFORM F-RELATED"/>
    <property type="match status" value="1"/>
</dbReference>
<protein>
    <recommendedName>
        <fullName evidence="5">Protein phosphatase 1 regulatory subunit 37</fullName>
    </recommendedName>
    <alternativeName>
        <fullName evidence="6">Leucine-rich repeat-containing protein 68</fullName>
    </alternativeName>
</protein>
<dbReference type="Gene3D" id="3.80.10.10">
    <property type="entry name" value="Ribonuclease Inhibitor"/>
    <property type="match status" value="1"/>
</dbReference>
<proteinExistence type="inferred from homology"/>
<dbReference type="Pfam" id="PF13516">
    <property type="entry name" value="LRR_6"/>
    <property type="match status" value="3"/>
</dbReference>
<feature type="compositionally biased region" description="Basic and acidic residues" evidence="9">
    <location>
        <begin position="661"/>
        <end position="672"/>
    </location>
</feature>
<dbReference type="FunFam" id="3.80.10.10:FF:000324">
    <property type="entry name" value="Protein phosphatase 1 regulatory subunit 37"/>
    <property type="match status" value="1"/>
</dbReference>
<evidence type="ECO:0000256" key="7">
    <source>
        <dbReference type="ARBA" id="ARBA00060048"/>
    </source>
</evidence>
<dbReference type="CDD" id="cd00116">
    <property type="entry name" value="LRR_RI"/>
    <property type="match status" value="1"/>
</dbReference>
<feature type="compositionally biased region" description="Polar residues" evidence="9">
    <location>
        <begin position="547"/>
        <end position="558"/>
    </location>
</feature>
<feature type="compositionally biased region" description="Pro residues" evidence="9">
    <location>
        <begin position="577"/>
        <end position="599"/>
    </location>
</feature>
<comment type="subunit">
    <text evidence="8">Interacts with PPP1CA.</text>
</comment>
<dbReference type="InterPro" id="IPR032675">
    <property type="entry name" value="LRR_dom_sf"/>
</dbReference>
<evidence type="ECO:0000256" key="3">
    <source>
        <dbReference type="ARBA" id="ARBA00023272"/>
    </source>
</evidence>
<dbReference type="SMART" id="SM00368">
    <property type="entry name" value="LRR_RI"/>
    <property type="match status" value="7"/>
</dbReference>
<reference evidence="10" key="1">
    <citation type="submission" date="2025-08" db="UniProtKB">
        <authorList>
            <consortium name="Ensembl"/>
        </authorList>
    </citation>
    <scope>IDENTIFICATION</scope>
</reference>
<evidence type="ECO:0000256" key="8">
    <source>
        <dbReference type="ARBA" id="ARBA00065735"/>
    </source>
</evidence>
<evidence type="ECO:0000256" key="4">
    <source>
        <dbReference type="ARBA" id="ARBA00038315"/>
    </source>
</evidence>
<accession>A0A8D1NSM2</accession>